<dbReference type="PANTHER" id="PTHR11439:SF483">
    <property type="entry name" value="PEPTIDE SYNTHASE GLIP-LIKE, PUTATIVE (AFU_ORTHOLOGUE AFUA_3G12920)-RELATED"/>
    <property type="match status" value="1"/>
</dbReference>
<accession>A0A7I8J0I4</accession>
<dbReference type="AlphaFoldDB" id="A0A7I8J0I4"/>
<sequence length="135" mass="15969">MLQEIGFLGCKLETSSIKVYLQFWDTLSPLLDLNWYRQFLGKLIYLIITHPNIMYTVSILSQLQESRRVHWVRALRVLTYIKRSLEQGLIYLRHDHLCIVAYSDIGYADDKGDQKSTTNYCTYISSNLVIWWSQK</sequence>
<dbReference type="EMBL" id="CACRZD030000007">
    <property type="protein sequence ID" value="CAA6662830.1"/>
    <property type="molecule type" value="Genomic_DNA"/>
</dbReference>
<dbReference type="Proteomes" id="UP001189122">
    <property type="component" value="Unassembled WGS sequence"/>
</dbReference>
<reference evidence="1 2" key="1">
    <citation type="submission" date="2019-12" db="EMBL/GenBank/DDBJ databases">
        <authorList>
            <person name="Scholz U."/>
            <person name="Mascher M."/>
            <person name="Fiebig A."/>
        </authorList>
    </citation>
    <scope>NUCLEOTIDE SEQUENCE</scope>
</reference>
<gene>
    <name evidence="1" type="ORF">SI7747_07009215</name>
</gene>
<dbReference type="EMBL" id="LR743594">
    <property type="protein sequence ID" value="CAA2623277.1"/>
    <property type="molecule type" value="Genomic_DNA"/>
</dbReference>
<name>A0A7I8J0I4_SPIIN</name>
<evidence type="ECO:0000313" key="2">
    <source>
        <dbReference type="Proteomes" id="UP001189122"/>
    </source>
</evidence>
<keyword evidence="2" id="KW-1185">Reference proteome</keyword>
<evidence type="ECO:0000313" key="1">
    <source>
        <dbReference type="EMBL" id="CAA2623277.1"/>
    </source>
</evidence>
<proteinExistence type="predicted"/>
<protein>
    <submittedName>
        <fullName evidence="1">Uncharacterized protein</fullName>
    </submittedName>
</protein>
<organism evidence="1">
    <name type="scientific">Spirodela intermedia</name>
    <name type="common">Intermediate duckweed</name>
    <dbReference type="NCBI Taxonomy" id="51605"/>
    <lineage>
        <taxon>Eukaryota</taxon>
        <taxon>Viridiplantae</taxon>
        <taxon>Streptophyta</taxon>
        <taxon>Embryophyta</taxon>
        <taxon>Tracheophyta</taxon>
        <taxon>Spermatophyta</taxon>
        <taxon>Magnoliopsida</taxon>
        <taxon>Liliopsida</taxon>
        <taxon>Araceae</taxon>
        <taxon>Lemnoideae</taxon>
        <taxon>Spirodela</taxon>
    </lineage>
</organism>
<dbReference type="PANTHER" id="PTHR11439">
    <property type="entry name" value="GAG-POL-RELATED RETROTRANSPOSON"/>
    <property type="match status" value="1"/>
</dbReference>